<evidence type="ECO:0000259" key="4">
    <source>
        <dbReference type="PROSITE" id="PS50020"/>
    </source>
</evidence>
<keyword evidence="2" id="KW-0472">Membrane</keyword>
<dbReference type="InterPro" id="IPR001202">
    <property type="entry name" value="WW_dom"/>
</dbReference>
<keyword evidence="3" id="KW-0732">Signal</keyword>
<comment type="caution">
    <text evidence="5">The sequence shown here is derived from an EMBL/GenBank/DDBJ whole genome shotgun (WGS) entry which is preliminary data.</text>
</comment>
<keyword evidence="2" id="KW-0812">Transmembrane</keyword>
<sequence length="1167" mass="125805">MVMKMSKAVLAIVAALATSAAVVEGAVADLEPSTFATNRTGTPIVMYALTQSQCSASDFVDAVDDDLLGGMNYSTAFTEEERCPSYTDSVTSFEFPYPAHNGVQFPGTRWTSGGRTNEVALQSTVVATDLETPFASADGFTLEFWVIPTSAIETADTKYILFEIGKDPASLTKTPGDAYVWEVDDDTASSDFVLQVAYQLTSGTPTFLFDYMWGDEYIVTGDTFSTFRITVTDASTDTMTTATDRFRPFFADFTDCYLRIGSSPETLSSATTYSGTNAWPGSILFFAISSPSLVSDDGTTTDTSDVVTNYNAGLPNSGPVMMTQTGSTNVTVEVDEDAALVDSEINPTTIVFDFDTEWFGAAAPNFVLTGSDTGTGQLGAIVKIDGAAVNLTADLPMEVTSDITYQAEENKYGLGTSLTFSATDSYLTAPNEASVNVVVNPENDDPEALTTSTWSDYTSQSTYSEIVLRARDIDCLSSTGSDATSANALLTSCNEFGRSKTFTVYTPGDEASSSSPLGRLYEPDETDGCTGGLEQAITDNRDISVSSAYTAVVEGSNTQTLTLCFEACLGTVEDDPSLENPCPSELNNASDLGDAIFSFTVTDAFGAVSNEVNVSTAVTSVLDANVGDNLIVIEDNVTMVQLNGTDNYCEQDPVPSDCTDRTMTFMLTEQIPESQGQLFLDEDMTVPLDINVEFNGTFYILPAENYYSVDSWPLCSSGTAYSMSLCPDGNLAIGDTEYPFTCTGPFCTGAYASRYARFTTSDLNQVVMGNATSELCTSTGCPIKITYKILIDSEGLESTAASGASIYVSNVNDAPEIVIPVSSMTNLVRNTYYDFADDNGAVIQLTDSDANSRIIDAIVQVRNTEGRISISEELVMDSDRFVYKRGGGVISSGASDVRMTGTLSEINRVLAVLRYRSTSADISDAITITVFDTTRGVDLTNGYTAYDGVIYNEVIGTVSISVQAESDDDGVQLTLPTLAIYGMIGGGALCCIGFCVGLVCAIASCAQRGNRTARWILHHVLCSTIKSTGDDLGEEMQSAAKFTEAAVHAEHARLTKVVWCAKFMHCMCPCCVKFSPENSAVPDEEQMMVAVTDRLRHERASQHIPKDTREKSVRLVVPPEDLFNWERHMHHDEETGRDIPYYFNSKTNQSSWHRPKVRDHADPPDEV</sequence>
<evidence type="ECO:0000313" key="6">
    <source>
        <dbReference type="Proteomes" id="UP000241890"/>
    </source>
</evidence>
<dbReference type="InParanoid" id="A0A2R5GFP6"/>
<gene>
    <name evidence="5" type="ORF">FCC1311_029152</name>
</gene>
<feature type="chain" id="PRO_5015356288" description="WW domain-containing protein" evidence="3">
    <location>
        <begin position="26"/>
        <end position="1167"/>
    </location>
</feature>
<feature type="compositionally biased region" description="Basic and acidic residues" evidence="1">
    <location>
        <begin position="1158"/>
        <end position="1167"/>
    </location>
</feature>
<dbReference type="Gene3D" id="2.20.70.10">
    <property type="match status" value="1"/>
</dbReference>
<proteinExistence type="predicted"/>
<evidence type="ECO:0000313" key="5">
    <source>
        <dbReference type="EMBL" id="GBG26694.1"/>
    </source>
</evidence>
<reference evidence="5 6" key="1">
    <citation type="submission" date="2017-12" db="EMBL/GenBank/DDBJ databases">
        <title>Sequencing, de novo assembly and annotation of complete genome of a new Thraustochytrid species, strain FCC1311.</title>
        <authorList>
            <person name="Sedici K."/>
            <person name="Godart F."/>
            <person name="Aiese Cigliano R."/>
            <person name="Sanseverino W."/>
            <person name="Barakat M."/>
            <person name="Ortet P."/>
            <person name="Marechal E."/>
            <person name="Cagnac O."/>
            <person name="Amato A."/>
        </authorList>
    </citation>
    <scope>NUCLEOTIDE SEQUENCE [LARGE SCALE GENOMIC DNA]</scope>
</reference>
<feature type="region of interest" description="Disordered" evidence="1">
    <location>
        <begin position="1136"/>
        <end position="1167"/>
    </location>
</feature>
<dbReference type="CDD" id="cd00201">
    <property type="entry name" value="WW"/>
    <property type="match status" value="1"/>
</dbReference>
<organism evidence="5 6">
    <name type="scientific">Hondaea fermentalgiana</name>
    <dbReference type="NCBI Taxonomy" id="2315210"/>
    <lineage>
        <taxon>Eukaryota</taxon>
        <taxon>Sar</taxon>
        <taxon>Stramenopiles</taxon>
        <taxon>Bigyra</taxon>
        <taxon>Labyrinthulomycetes</taxon>
        <taxon>Thraustochytrida</taxon>
        <taxon>Thraustochytriidae</taxon>
        <taxon>Hondaea</taxon>
    </lineage>
</organism>
<dbReference type="AlphaFoldDB" id="A0A2R5GFP6"/>
<name>A0A2R5GFP6_9STRA</name>
<dbReference type="EMBL" id="BEYU01000022">
    <property type="protein sequence ID" value="GBG26694.1"/>
    <property type="molecule type" value="Genomic_DNA"/>
</dbReference>
<dbReference type="Proteomes" id="UP000241890">
    <property type="component" value="Unassembled WGS sequence"/>
</dbReference>
<evidence type="ECO:0000256" key="3">
    <source>
        <dbReference type="SAM" id="SignalP"/>
    </source>
</evidence>
<keyword evidence="2" id="KW-1133">Transmembrane helix</keyword>
<feature type="domain" description="WW" evidence="4">
    <location>
        <begin position="1125"/>
        <end position="1157"/>
    </location>
</feature>
<keyword evidence="6" id="KW-1185">Reference proteome</keyword>
<evidence type="ECO:0000256" key="2">
    <source>
        <dbReference type="SAM" id="Phobius"/>
    </source>
</evidence>
<feature type="signal peptide" evidence="3">
    <location>
        <begin position="1"/>
        <end position="25"/>
    </location>
</feature>
<dbReference type="PROSITE" id="PS50020">
    <property type="entry name" value="WW_DOMAIN_2"/>
    <property type="match status" value="1"/>
</dbReference>
<feature type="transmembrane region" description="Helical" evidence="2">
    <location>
        <begin position="978"/>
        <end position="1006"/>
    </location>
</feature>
<feature type="region of interest" description="Disordered" evidence="1">
    <location>
        <begin position="507"/>
        <end position="528"/>
    </location>
</feature>
<evidence type="ECO:0000256" key="1">
    <source>
        <dbReference type="SAM" id="MobiDB-lite"/>
    </source>
</evidence>
<accession>A0A2R5GFP6</accession>
<protein>
    <recommendedName>
        <fullName evidence="4">WW domain-containing protein</fullName>
    </recommendedName>
</protein>